<evidence type="ECO:0000259" key="2">
    <source>
        <dbReference type="PROSITE" id="PS50110"/>
    </source>
</evidence>
<dbReference type="AlphaFoldDB" id="A0A382HW70"/>
<dbReference type="EMBL" id="UINC01063277">
    <property type="protein sequence ID" value="SVB90741.1"/>
    <property type="molecule type" value="Genomic_DNA"/>
</dbReference>
<gene>
    <name evidence="3" type="ORF">METZ01_LOCUS243595</name>
</gene>
<feature type="compositionally biased region" description="Low complexity" evidence="1">
    <location>
        <begin position="64"/>
        <end position="76"/>
    </location>
</feature>
<evidence type="ECO:0000313" key="3">
    <source>
        <dbReference type="EMBL" id="SVB90741.1"/>
    </source>
</evidence>
<feature type="domain" description="Response regulatory" evidence="2">
    <location>
        <begin position="6"/>
        <end position="76"/>
    </location>
</feature>
<accession>A0A382HW70</accession>
<feature type="region of interest" description="Disordered" evidence="1">
    <location>
        <begin position="51"/>
        <end position="76"/>
    </location>
</feature>
<name>A0A382HW70_9ZZZZ</name>
<proteinExistence type="predicted"/>
<dbReference type="PROSITE" id="PS50110">
    <property type="entry name" value="RESPONSE_REGULATORY"/>
    <property type="match status" value="1"/>
</dbReference>
<dbReference type="InterPro" id="IPR001789">
    <property type="entry name" value="Sig_transdc_resp-reg_receiver"/>
</dbReference>
<dbReference type="GO" id="GO:0000160">
    <property type="term" value="P:phosphorelay signal transduction system"/>
    <property type="evidence" value="ECO:0007669"/>
    <property type="project" value="InterPro"/>
</dbReference>
<evidence type="ECO:0000256" key="1">
    <source>
        <dbReference type="SAM" id="MobiDB-lite"/>
    </source>
</evidence>
<protein>
    <recommendedName>
        <fullName evidence="2">Response regulatory domain-containing protein</fullName>
    </recommendedName>
</protein>
<dbReference type="Gene3D" id="3.40.50.2300">
    <property type="match status" value="1"/>
</dbReference>
<dbReference type="SUPFAM" id="SSF52172">
    <property type="entry name" value="CheY-like"/>
    <property type="match status" value="1"/>
</dbReference>
<reference evidence="3" key="1">
    <citation type="submission" date="2018-05" db="EMBL/GenBank/DDBJ databases">
        <authorList>
            <person name="Lanie J.A."/>
            <person name="Ng W.-L."/>
            <person name="Kazmierczak K.M."/>
            <person name="Andrzejewski T.M."/>
            <person name="Davidsen T.M."/>
            <person name="Wayne K.J."/>
            <person name="Tettelin H."/>
            <person name="Glass J.I."/>
            <person name="Rusch D."/>
            <person name="Podicherti R."/>
            <person name="Tsui H.-C.T."/>
            <person name="Winkler M.E."/>
        </authorList>
    </citation>
    <scope>NUCLEOTIDE SEQUENCE</scope>
</reference>
<organism evidence="3">
    <name type="scientific">marine metagenome</name>
    <dbReference type="NCBI Taxonomy" id="408172"/>
    <lineage>
        <taxon>unclassified sequences</taxon>
        <taxon>metagenomes</taxon>
        <taxon>ecological metagenomes</taxon>
    </lineage>
</organism>
<sequence length="76" mass="8146">MTTPIRVMLVDDHPIVRDGLRAMLTAEEAMNVIGEATDGAGAIELAPTSARCRGHGHWPSQYQRSGSNPSASSRSR</sequence>
<dbReference type="InterPro" id="IPR011006">
    <property type="entry name" value="CheY-like_superfamily"/>
</dbReference>